<dbReference type="PANTHER" id="PTHR12210">
    <property type="entry name" value="DULLARD PROTEIN PHOSPHATASE"/>
    <property type="match status" value="1"/>
</dbReference>
<dbReference type="GO" id="GO:0005634">
    <property type="term" value="C:nucleus"/>
    <property type="evidence" value="ECO:0007669"/>
    <property type="project" value="UniProtKB-ARBA"/>
</dbReference>
<dbReference type="InterPro" id="IPR050365">
    <property type="entry name" value="TIM50"/>
</dbReference>
<keyword evidence="2" id="KW-0904">Protein phosphatase</keyword>
<sequence length="542" mass="59517">MEDSSLAVARAASDETEVAVRPEDIEVVDNGQVTPASKLRRFSGILDSAVRTFLSGCRSPLNAATLTQSTPGGSGDQGQVVDGEGTSEGALFSPGVGRKDSSGGRKRRIPLSSMNNVQVVGGVGRAGEGEAGEGGEGNHATAVASATSSAVKMNSPAAYDLITSSQRKKSKKKRLNAGGAGESENVLPRNLNKVFMDEEAGGQSEVHDDRNGTLPGVEEEDGGAAEANDEKGEGKRGGGVLSNLLFSPMFTLLGRGKQAQEGDQERYAEDQAAANLNCEEGSLEAAVESSDEEDSVDLVPIRDESDEDDSEVDYDYSQSFDPFYFIKNLPPLELCVPAYRENLLPRQTRQQRNKKTLVLDLDETLVHSSLENELPCDGMEEQLKYDFTFPVHLGDERYDVYVYVRPGALEFLEKMQELYEVVIFTASQKMYAEKLLNILDPQRRFIRHRLFRDSCVLVEGNYLKDLSIIGRDLKDTIIVDNSPQAFAFQLSNGIPIESWFDDQQDRELLKLIPFLKKLTKVEDVRPSIVKRYKLHDKVAKAC</sequence>
<evidence type="ECO:0000313" key="7">
    <source>
        <dbReference type="EMBL" id="QDZ24820.1"/>
    </source>
</evidence>
<feature type="region of interest" description="Disordered" evidence="5">
    <location>
        <begin position="64"/>
        <end position="151"/>
    </location>
</feature>
<evidence type="ECO:0000256" key="3">
    <source>
        <dbReference type="ARBA" id="ARBA00037324"/>
    </source>
</evidence>
<dbReference type="NCBIfam" id="TIGR02251">
    <property type="entry name" value="HIF-SF_euk"/>
    <property type="match status" value="1"/>
</dbReference>
<feature type="compositionally biased region" description="Basic residues" evidence="5">
    <location>
        <begin position="166"/>
        <end position="175"/>
    </location>
</feature>
<protein>
    <submittedName>
        <fullName evidence="7">Dullard-like phosphatase</fullName>
    </submittedName>
</protein>
<reference evidence="7 8" key="1">
    <citation type="submission" date="2018-07" db="EMBL/GenBank/DDBJ databases">
        <title>The complete nuclear genome of the prasinophyte Chloropicon primus (CCMP1205).</title>
        <authorList>
            <person name="Pombert J.-F."/>
            <person name="Otis C."/>
            <person name="Turmel M."/>
            <person name="Lemieux C."/>
        </authorList>
    </citation>
    <scope>NUCLEOTIDE SEQUENCE [LARGE SCALE GENOMIC DNA]</scope>
    <source>
        <strain evidence="7 8">CCMP1205</strain>
    </source>
</reference>
<dbReference type="CDD" id="cd07521">
    <property type="entry name" value="HAD_FCP1-like"/>
    <property type="match status" value="1"/>
</dbReference>
<dbReference type="InterPro" id="IPR011948">
    <property type="entry name" value="Dullard_phosphatase"/>
</dbReference>
<dbReference type="InterPro" id="IPR004274">
    <property type="entry name" value="FCP1_dom"/>
</dbReference>
<dbReference type="PROSITE" id="PS50969">
    <property type="entry name" value="FCP1"/>
    <property type="match status" value="1"/>
</dbReference>
<accession>A0A5B8MZ60</accession>
<dbReference type="STRING" id="1764295.A0A5B8MZ60"/>
<keyword evidence="1" id="KW-0378">Hydrolase</keyword>
<evidence type="ECO:0000313" key="8">
    <source>
        <dbReference type="Proteomes" id="UP000316726"/>
    </source>
</evidence>
<organism evidence="7 8">
    <name type="scientific">Chloropicon primus</name>
    <dbReference type="NCBI Taxonomy" id="1764295"/>
    <lineage>
        <taxon>Eukaryota</taxon>
        <taxon>Viridiplantae</taxon>
        <taxon>Chlorophyta</taxon>
        <taxon>Chloropicophyceae</taxon>
        <taxon>Chloropicales</taxon>
        <taxon>Chloropicaceae</taxon>
        <taxon>Chloropicon</taxon>
    </lineage>
</organism>
<dbReference type="Pfam" id="PF03031">
    <property type="entry name" value="NIF"/>
    <property type="match status" value="1"/>
</dbReference>
<dbReference type="GO" id="GO:0004721">
    <property type="term" value="F:phosphoprotein phosphatase activity"/>
    <property type="evidence" value="ECO:0007669"/>
    <property type="project" value="UniProtKB-KW"/>
</dbReference>
<dbReference type="InterPro" id="IPR036412">
    <property type="entry name" value="HAD-like_sf"/>
</dbReference>
<evidence type="ECO:0000256" key="5">
    <source>
        <dbReference type="SAM" id="MobiDB-lite"/>
    </source>
</evidence>
<feature type="compositionally biased region" description="Acidic residues" evidence="5">
    <location>
        <begin position="304"/>
        <end position="313"/>
    </location>
</feature>
<evidence type="ECO:0000256" key="1">
    <source>
        <dbReference type="ARBA" id="ARBA00022801"/>
    </source>
</evidence>
<dbReference type="SMART" id="SM00577">
    <property type="entry name" value="CPDc"/>
    <property type="match status" value="1"/>
</dbReference>
<feature type="region of interest" description="Disordered" evidence="5">
    <location>
        <begin position="282"/>
        <end position="313"/>
    </location>
</feature>
<dbReference type="InterPro" id="IPR023214">
    <property type="entry name" value="HAD_sf"/>
</dbReference>
<feature type="region of interest" description="Disordered" evidence="5">
    <location>
        <begin position="164"/>
        <end position="238"/>
    </location>
</feature>
<dbReference type="AlphaFoldDB" id="A0A5B8MZ60"/>
<feature type="compositionally biased region" description="Low complexity" evidence="5">
    <location>
        <begin position="140"/>
        <end position="151"/>
    </location>
</feature>
<comment type="similarity">
    <text evidence="4">Belongs to the CTDSPL2 family.</text>
</comment>
<dbReference type="OrthoDB" id="277011at2759"/>
<feature type="domain" description="FCP1 homology" evidence="6">
    <location>
        <begin position="350"/>
        <end position="518"/>
    </location>
</feature>
<evidence type="ECO:0000256" key="2">
    <source>
        <dbReference type="ARBA" id="ARBA00022912"/>
    </source>
</evidence>
<dbReference type="Proteomes" id="UP000316726">
    <property type="component" value="Chromosome 14"/>
</dbReference>
<dbReference type="EMBL" id="CP031047">
    <property type="protein sequence ID" value="QDZ24820.1"/>
    <property type="molecule type" value="Genomic_DNA"/>
</dbReference>
<dbReference type="SUPFAM" id="SSF56784">
    <property type="entry name" value="HAD-like"/>
    <property type="match status" value="1"/>
</dbReference>
<comment type="function">
    <text evidence="3">Probable phosphatase.</text>
</comment>
<evidence type="ECO:0000259" key="6">
    <source>
        <dbReference type="PROSITE" id="PS50969"/>
    </source>
</evidence>
<dbReference type="Gene3D" id="3.40.50.1000">
    <property type="entry name" value="HAD superfamily/HAD-like"/>
    <property type="match status" value="1"/>
</dbReference>
<name>A0A5B8MZ60_9CHLO</name>
<evidence type="ECO:0000256" key="4">
    <source>
        <dbReference type="ARBA" id="ARBA00038355"/>
    </source>
</evidence>
<gene>
    <name evidence="7" type="ORF">A3770_14p73380</name>
</gene>
<keyword evidence="8" id="KW-1185">Reference proteome</keyword>
<dbReference type="FunFam" id="3.40.50.1000:FF:000015">
    <property type="entry name" value="CTD small phosphatase-like protein 2"/>
    <property type="match status" value="1"/>
</dbReference>
<proteinExistence type="inferred from homology"/>